<evidence type="ECO:0000313" key="2">
    <source>
        <dbReference type="EMBL" id="TQM03014.1"/>
    </source>
</evidence>
<name>A0A543D0X9_9PSEU</name>
<feature type="transmembrane region" description="Helical" evidence="1">
    <location>
        <begin position="24"/>
        <end position="46"/>
    </location>
</feature>
<sequence length="228" mass="23798">MTVTARREFGDGVLARGAAAVHRVLVIELGLLVAAAPGLVLLAALVPDVSNAPLVALALVPVGPALSAAVFAWRASLREPGLEPLRHFVRGYRANALDVLRWEVPVLALLTVLVTNLTHLDAAVAHPVARAAVQGVLLLLLVATVLWSAHVLVLTSLFTLRTRDAALLGLHHLGRRVSLGAASLAVLAGGVVALTSDWVLALLGSLFALLLLHNAGPMTAEIEEHHTA</sequence>
<keyword evidence="1" id="KW-1133">Transmembrane helix</keyword>
<evidence type="ECO:0008006" key="4">
    <source>
        <dbReference type="Google" id="ProtNLM"/>
    </source>
</evidence>
<dbReference type="AlphaFoldDB" id="A0A543D0X9"/>
<organism evidence="2 3">
    <name type="scientific">Pseudonocardia kunmingensis</name>
    <dbReference type="NCBI Taxonomy" id="630975"/>
    <lineage>
        <taxon>Bacteria</taxon>
        <taxon>Bacillati</taxon>
        <taxon>Actinomycetota</taxon>
        <taxon>Actinomycetes</taxon>
        <taxon>Pseudonocardiales</taxon>
        <taxon>Pseudonocardiaceae</taxon>
        <taxon>Pseudonocardia</taxon>
    </lineage>
</organism>
<evidence type="ECO:0000256" key="1">
    <source>
        <dbReference type="SAM" id="Phobius"/>
    </source>
</evidence>
<keyword evidence="1" id="KW-0812">Transmembrane</keyword>
<dbReference type="Proteomes" id="UP000315677">
    <property type="component" value="Unassembled WGS sequence"/>
</dbReference>
<feature type="transmembrane region" description="Helical" evidence="1">
    <location>
        <begin position="179"/>
        <end position="212"/>
    </location>
</feature>
<feature type="transmembrane region" description="Helical" evidence="1">
    <location>
        <begin position="52"/>
        <end position="73"/>
    </location>
</feature>
<reference evidence="2 3" key="1">
    <citation type="submission" date="2019-06" db="EMBL/GenBank/DDBJ databases">
        <title>Sequencing the genomes of 1000 actinobacteria strains.</title>
        <authorList>
            <person name="Klenk H.-P."/>
        </authorList>
    </citation>
    <scope>NUCLEOTIDE SEQUENCE [LARGE SCALE GENOMIC DNA]</scope>
    <source>
        <strain evidence="2 3">DSM 45301</strain>
    </source>
</reference>
<keyword evidence="1" id="KW-0472">Membrane</keyword>
<proteinExistence type="predicted"/>
<feature type="transmembrane region" description="Helical" evidence="1">
    <location>
        <begin position="94"/>
        <end position="115"/>
    </location>
</feature>
<feature type="transmembrane region" description="Helical" evidence="1">
    <location>
        <begin position="135"/>
        <end position="158"/>
    </location>
</feature>
<protein>
    <recommendedName>
        <fullName evidence="4">DUF624 domain-containing protein</fullName>
    </recommendedName>
</protein>
<comment type="caution">
    <text evidence="2">The sequence shown here is derived from an EMBL/GenBank/DDBJ whole genome shotgun (WGS) entry which is preliminary data.</text>
</comment>
<dbReference type="EMBL" id="VFPA01000006">
    <property type="protein sequence ID" value="TQM03014.1"/>
    <property type="molecule type" value="Genomic_DNA"/>
</dbReference>
<dbReference type="RefSeq" id="WP_142062716.1">
    <property type="nucleotide sequence ID" value="NZ_VFPA01000006.1"/>
</dbReference>
<accession>A0A543D0X9</accession>
<gene>
    <name evidence="2" type="ORF">FB558_7661</name>
</gene>
<dbReference type="OrthoDB" id="4211860at2"/>
<evidence type="ECO:0000313" key="3">
    <source>
        <dbReference type="Proteomes" id="UP000315677"/>
    </source>
</evidence>
<keyword evidence="3" id="KW-1185">Reference proteome</keyword>